<protein>
    <submittedName>
        <fullName evidence="2">Hydrophobic surface binding protein</fullName>
    </submittedName>
</protein>
<evidence type="ECO:0000313" key="3">
    <source>
        <dbReference type="Proteomes" id="UP000623467"/>
    </source>
</evidence>
<name>A0A8H6XNJ3_9AGAR</name>
<dbReference type="PANTHER" id="PTHR38123:SF1">
    <property type="entry name" value="HYDROPHOBIC SURFACE BINDING PROTEIN"/>
    <property type="match status" value="1"/>
</dbReference>
<feature type="signal peptide" evidence="1">
    <location>
        <begin position="1"/>
        <end position="19"/>
    </location>
</feature>
<gene>
    <name evidence="2" type="ORF">MSAN_01965700</name>
</gene>
<organism evidence="2 3">
    <name type="scientific">Mycena sanguinolenta</name>
    <dbReference type="NCBI Taxonomy" id="230812"/>
    <lineage>
        <taxon>Eukaryota</taxon>
        <taxon>Fungi</taxon>
        <taxon>Dikarya</taxon>
        <taxon>Basidiomycota</taxon>
        <taxon>Agaricomycotina</taxon>
        <taxon>Agaricomycetes</taxon>
        <taxon>Agaricomycetidae</taxon>
        <taxon>Agaricales</taxon>
        <taxon>Marasmiineae</taxon>
        <taxon>Mycenaceae</taxon>
        <taxon>Mycena</taxon>
    </lineage>
</organism>
<sequence length="181" mass="18498">MVQINRFLSVLSVAAVGLALSVKRDAATIESDIATISSQVTTLDTAIDSFPSTGGTLLQALTIHTDATNLVTTLDKAVTDVEATSTLSETDGRTILSDVEAIEPTILDALTNIVVKQPAFAALPVGGIPALILVDLQNLNASTVAFSSALISISPADLVAEATQLTANITAAFATAIAAYS</sequence>
<dbReference type="EMBL" id="JACAZH010000022">
    <property type="protein sequence ID" value="KAF7343844.1"/>
    <property type="molecule type" value="Genomic_DNA"/>
</dbReference>
<feature type="chain" id="PRO_5034127173" evidence="1">
    <location>
        <begin position="20"/>
        <end position="181"/>
    </location>
</feature>
<dbReference type="Pfam" id="PF12296">
    <property type="entry name" value="HsbA"/>
    <property type="match status" value="1"/>
</dbReference>
<keyword evidence="3" id="KW-1185">Reference proteome</keyword>
<dbReference type="Gene3D" id="1.20.1280.140">
    <property type="match status" value="1"/>
</dbReference>
<dbReference type="PANTHER" id="PTHR38123">
    <property type="entry name" value="CELL WALL SERINE-THREONINE-RICH GALACTOMANNOPROTEIN MP1 (AFU_ORTHOLOGUE AFUA_4G03240)"/>
    <property type="match status" value="1"/>
</dbReference>
<dbReference type="AlphaFoldDB" id="A0A8H6XNJ3"/>
<reference evidence="2" key="1">
    <citation type="submission" date="2020-05" db="EMBL/GenBank/DDBJ databases">
        <title>Mycena genomes resolve the evolution of fungal bioluminescence.</title>
        <authorList>
            <person name="Tsai I.J."/>
        </authorList>
    </citation>
    <scope>NUCLEOTIDE SEQUENCE</scope>
    <source>
        <strain evidence="2">160909Yilan</strain>
    </source>
</reference>
<keyword evidence="1" id="KW-0732">Signal</keyword>
<evidence type="ECO:0000256" key="1">
    <source>
        <dbReference type="SAM" id="SignalP"/>
    </source>
</evidence>
<accession>A0A8H6XNJ3</accession>
<dbReference type="InterPro" id="IPR021054">
    <property type="entry name" value="Cell_wall_mannoprotein_1"/>
</dbReference>
<evidence type="ECO:0000313" key="2">
    <source>
        <dbReference type="EMBL" id="KAF7343844.1"/>
    </source>
</evidence>
<dbReference type="Proteomes" id="UP000623467">
    <property type="component" value="Unassembled WGS sequence"/>
</dbReference>
<comment type="caution">
    <text evidence="2">The sequence shown here is derived from an EMBL/GenBank/DDBJ whole genome shotgun (WGS) entry which is preliminary data.</text>
</comment>
<dbReference type="OrthoDB" id="3485059at2759"/>
<dbReference type="GO" id="GO:0005576">
    <property type="term" value="C:extracellular region"/>
    <property type="evidence" value="ECO:0007669"/>
    <property type="project" value="TreeGrafter"/>
</dbReference>
<proteinExistence type="predicted"/>